<dbReference type="InterPro" id="IPR001647">
    <property type="entry name" value="HTH_TetR"/>
</dbReference>
<proteinExistence type="predicted"/>
<evidence type="ECO:0000256" key="2">
    <source>
        <dbReference type="PROSITE-ProRule" id="PRU00335"/>
    </source>
</evidence>
<dbReference type="SUPFAM" id="SSF46689">
    <property type="entry name" value="Homeodomain-like"/>
    <property type="match status" value="1"/>
</dbReference>
<evidence type="ECO:0000313" key="5">
    <source>
        <dbReference type="Proteomes" id="UP000184447"/>
    </source>
</evidence>
<reference evidence="4 5" key="1">
    <citation type="submission" date="2016-11" db="EMBL/GenBank/DDBJ databases">
        <authorList>
            <person name="Jaros S."/>
            <person name="Januszkiewicz K."/>
            <person name="Wedrychowicz H."/>
        </authorList>
    </citation>
    <scope>NUCLEOTIDE SEQUENCE [LARGE SCALE GENOMIC DNA]</scope>
    <source>
        <strain evidence="4 5">DSM 8605</strain>
    </source>
</reference>
<dbReference type="RefSeq" id="WP_073340598.1">
    <property type="nucleotide sequence ID" value="NZ_FQXM01000032.1"/>
</dbReference>
<dbReference type="EMBL" id="FQXM01000032">
    <property type="protein sequence ID" value="SHI00756.1"/>
    <property type="molecule type" value="Genomic_DNA"/>
</dbReference>
<evidence type="ECO:0000256" key="1">
    <source>
        <dbReference type="ARBA" id="ARBA00023125"/>
    </source>
</evidence>
<organism evidence="4 5">
    <name type="scientific">Clostridium grantii DSM 8605</name>
    <dbReference type="NCBI Taxonomy" id="1121316"/>
    <lineage>
        <taxon>Bacteria</taxon>
        <taxon>Bacillati</taxon>
        <taxon>Bacillota</taxon>
        <taxon>Clostridia</taxon>
        <taxon>Eubacteriales</taxon>
        <taxon>Clostridiaceae</taxon>
        <taxon>Clostridium</taxon>
    </lineage>
</organism>
<name>A0A1M5XLY3_9CLOT</name>
<protein>
    <submittedName>
        <fullName evidence="4">Transcriptional regulator, TetR family</fullName>
    </submittedName>
</protein>
<feature type="DNA-binding region" description="H-T-H motif" evidence="2">
    <location>
        <begin position="26"/>
        <end position="45"/>
    </location>
</feature>
<dbReference type="GO" id="GO:0003677">
    <property type="term" value="F:DNA binding"/>
    <property type="evidence" value="ECO:0007669"/>
    <property type="project" value="UniProtKB-UniRule"/>
</dbReference>
<evidence type="ECO:0000259" key="3">
    <source>
        <dbReference type="PROSITE" id="PS50977"/>
    </source>
</evidence>
<dbReference type="PANTHER" id="PTHR43479:SF7">
    <property type="entry name" value="TETR-FAMILY TRANSCRIPTIONAL REGULATOR"/>
    <property type="match status" value="1"/>
</dbReference>
<accession>A0A1M5XLY3</accession>
<dbReference type="Proteomes" id="UP000184447">
    <property type="component" value="Unassembled WGS sequence"/>
</dbReference>
<keyword evidence="1 2" id="KW-0238">DNA-binding</keyword>
<dbReference type="InterPro" id="IPR050624">
    <property type="entry name" value="HTH-type_Tx_Regulator"/>
</dbReference>
<dbReference type="PROSITE" id="PS50977">
    <property type="entry name" value="HTH_TETR_2"/>
    <property type="match status" value="1"/>
</dbReference>
<dbReference type="STRING" id="1121316.SAMN02745207_03764"/>
<sequence>MTQITKNALADSLKKQMQITPLAKITINDIVNECGLTRRTLYYYFHDVYDLLEWIYITELKEVLGKNRTCQTWKKGFLEVLNYLLQNKKMVLNTYNSLDRDILENHLYSEIFNIILEVVNELSKGLIVSEEDKNYVAKFYKILFTGIIIDWIKNNMDEDTEELVNNFDKIINGDIYRALLKYEKKEVI</sequence>
<evidence type="ECO:0000313" key="4">
    <source>
        <dbReference type="EMBL" id="SHI00756.1"/>
    </source>
</evidence>
<dbReference type="AlphaFoldDB" id="A0A1M5XLY3"/>
<dbReference type="PANTHER" id="PTHR43479">
    <property type="entry name" value="ACREF/ENVCD OPERON REPRESSOR-RELATED"/>
    <property type="match status" value="1"/>
</dbReference>
<dbReference type="Pfam" id="PF14278">
    <property type="entry name" value="TetR_C_8"/>
    <property type="match status" value="1"/>
</dbReference>
<gene>
    <name evidence="4" type="ORF">SAMN02745207_03764</name>
</gene>
<dbReference type="OrthoDB" id="9810250at2"/>
<keyword evidence="5" id="KW-1185">Reference proteome</keyword>
<dbReference type="InterPro" id="IPR009057">
    <property type="entry name" value="Homeodomain-like_sf"/>
</dbReference>
<feature type="domain" description="HTH tetR-type" evidence="3">
    <location>
        <begin position="3"/>
        <end position="63"/>
    </location>
</feature>
<dbReference type="Gene3D" id="1.10.357.10">
    <property type="entry name" value="Tetracycline Repressor, domain 2"/>
    <property type="match status" value="1"/>
</dbReference>
<dbReference type="InterPro" id="IPR039532">
    <property type="entry name" value="TetR_C_Firmicutes"/>
</dbReference>